<dbReference type="PROSITE" id="PS51192">
    <property type="entry name" value="HELICASE_ATP_BIND_1"/>
    <property type="match status" value="1"/>
</dbReference>
<evidence type="ECO:0000256" key="2">
    <source>
        <dbReference type="ARBA" id="ARBA00022806"/>
    </source>
</evidence>
<name>A0A0D3KMW7_EMIH1</name>
<dbReference type="InterPro" id="IPR000629">
    <property type="entry name" value="RNA-helicase_DEAD-box_CS"/>
</dbReference>
<dbReference type="GeneID" id="17282374"/>
<accession>A0A0D3KMW7</accession>
<dbReference type="eggNOG" id="KOG0331">
    <property type="taxonomic scope" value="Eukaryota"/>
</dbReference>
<dbReference type="STRING" id="2903.R1DQ06"/>
<keyword evidence="2" id="KW-0067">ATP-binding</keyword>
<dbReference type="GO" id="GO:0016787">
    <property type="term" value="F:hydrolase activity"/>
    <property type="evidence" value="ECO:0007669"/>
    <property type="project" value="UniProtKB-KW"/>
</dbReference>
<dbReference type="SUPFAM" id="SSF52540">
    <property type="entry name" value="P-loop containing nucleoside triphosphate hydrolases"/>
    <property type="match status" value="1"/>
</dbReference>
<proteinExistence type="predicted"/>
<feature type="domain" description="Helicase ATP-binding" evidence="3">
    <location>
        <begin position="85"/>
        <end position="146"/>
    </location>
</feature>
<sequence length="222" mass="24745">MWLLAGFSKPSVIQELDGDGNAIDPNSYYAKFKAAFESEWDIVDEGEVDDVLAMQVVRNDNGSVTIHMEKYVEKVLAKPASQQRTPGRVNDFLEAGQLQLHQVAYLVMDEADRMLDMGFEPQIRKIVRQVPPQRQTLFYTATWPKAPGDTAPVDEERLGRMLVQREQARKQGNFQLGDSIRDQGSAPLRSSGACMRGALALGGSLELRLSSRVPDRHCPLTA</sequence>
<dbReference type="InterPro" id="IPR011545">
    <property type="entry name" value="DEAD/DEAH_box_helicase_dom"/>
</dbReference>
<dbReference type="Pfam" id="PF00270">
    <property type="entry name" value="DEAD"/>
    <property type="match status" value="1"/>
</dbReference>
<dbReference type="PaxDb" id="2903-EOD37102"/>
<keyword evidence="2" id="KW-0347">Helicase</keyword>
<keyword evidence="1" id="KW-0378">Hydrolase</keyword>
<dbReference type="Gene3D" id="3.40.50.300">
    <property type="entry name" value="P-loop containing nucleotide triphosphate hydrolases"/>
    <property type="match status" value="1"/>
</dbReference>
<dbReference type="HOGENOM" id="CLU_1247380_0_0_1"/>
<reference evidence="4" key="2">
    <citation type="submission" date="2024-10" db="UniProtKB">
        <authorList>
            <consortium name="EnsemblProtists"/>
        </authorList>
    </citation>
    <scope>IDENTIFICATION</scope>
</reference>
<dbReference type="EnsemblProtists" id="EOD37102">
    <property type="protein sequence ID" value="EOD37102"/>
    <property type="gene ID" value="EMIHUDRAFT_252205"/>
</dbReference>
<evidence type="ECO:0000313" key="4">
    <source>
        <dbReference type="EnsemblProtists" id="EOD37102"/>
    </source>
</evidence>
<organism evidence="4 5">
    <name type="scientific">Emiliania huxleyi (strain CCMP1516)</name>
    <dbReference type="NCBI Taxonomy" id="280463"/>
    <lineage>
        <taxon>Eukaryota</taxon>
        <taxon>Haptista</taxon>
        <taxon>Haptophyta</taxon>
        <taxon>Prymnesiophyceae</taxon>
        <taxon>Isochrysidales</taxon>
        <taxon>Noelaerhabdaceae</taxon>
        <taxon>Emiliania</taxon>
    </lineage>
</organism>
<evidence type="ECO:0000313" key="5">
    <source>
        <dbReference type="Proteomes" id="UP000013827"/>
    </source>
</evidence>
<dbReference type="InterPro" id="IPR027417">
    <property type="entry name" value="P-loop_NTPase"/>
</dbReference>
<evidence type="ECO:0000256" key="1">
    <source>
        <dbReference type="ARBA" id="ARBA00022801"/>
    </source>
</evidence>
<dbReference type="GO" id="GO:0005524">
    <property type="term" value="F:ATP binding"/>
    <property type="evidence" value="ECO:0007669"/>
    <property type="project" value="InterPro"/>
</dbReference>
<dbReference type="AlphaFoldDB" id="A0A0D3KMW7"/>
<dbReference type="Proteomes" id="UP000013827">
    <property type="component" value="Unassembled WGS sequence"/>
</dbReference>
<dbReference type="PROSITE" id="PS00039">
    <property type="entry name" value="DEAD_ATP_HELICASE"/>
    <property type="match status" value="1"/>
</dbReference>
<dbReference type="GO" id="GO:0004386">
    <property type="term" value="F:helicase activity"/>
    <property type="evidence" value="ECO:0007669"/>
    <property type="project" value="UniProtKB-KW"/>
</dbReference>
<dbReference type="GO" id="GO:0003676">
    <property type="term" value="F:nucleic acid binding"/>
    <property type="evidence" value="ECO:0007669"/>
    <property type="project" value="InterPro"/>
</dbReference>
<keyword evidence="5" id="KW-1185">Reference proteome</keyword>
<evidence type="ECO:0000259" key="3">
    <source>
        <dbReference type="PROSITE" id="PS51192"/>
    </source>
</evidence>
<protein>
    <recommendedName>
        <fullName evidence="3">Helicase ATP-binding domain-containing protein</fullName>
    </recommendedName>
</protein>
<dbReference type="KEGG" id="ehx:EMIHUDRAFT_252205"/>
<dbReference type="RefSeq" id="XP_005789531.1">
    <property type="nucleotide sequence ID" value="XM_005789474.1"/>
</dbReference>
<dbReference type="PANTHER" id="PTHR47958">
    <property type="entry name" value="ATP-DEPENDENT RNA HELICASE DBP3"/>
    <property type="match status" value="1"/>
</dbReference>
<reference evidence="5" key="1">
    <citation type="journal article" date="2013" name="Nature">
        <title>Pan genome of the phytoplankton Emiliania underpins its global distribution.</title>
        <authorList>
            <person name="Read B.A."/>
            <person name="Kegel J."/>
            <person name="Klute M.J."/>
            <person name="Kuo A."/>
            <person name="Lefebvre S.C."/>
            <person name="Maumus F."/>
            <person name="Mayer C."/>
            <person name="Miller J."/>
            <person name="Monier A."/>
            <person name="Salamov A."/>
            <person name="Young J."/>
            <person name="Aguilar M."/>
            <person name="Claverie J.M."/>
            <person name="Frickenhaus S."/>
            <person name="Gonzalez K."/>
            <person name="Herman E.K."/>
            <person name="Lin Y.C."/>
            <person name="Napier J."/>
            <person name="Ogata H."/>
            <person name="Sarno A.F."/>
            <person name="Shmutz J."/>
            <person name="Schroeder D."/>
            <person name="de Vargas C."/>
            <person name="Verret F."/>
            <person name="von Dassow P."/>
            <person name="Valentin K."/>
            <person name="Van de Peer Y."/>
            <person name="Wheeler G."/>
            <person name="Dacks J.B."/>
            <person name="Delwiche C.F."/>
            <person name="Dyhrman S.T."/>
            <person name="Glockner G."/>
            <person name="John U."/>
            <person name="Richards T."/>
            <person name="Worden A.Z."/>
            <person name="Zhang X."/>
            <person name="Grigoriev I.V."/>
            <person name="Allen A.E."/>
            <person name="Bidle K."/>
            <person name="Borodovsky M."/>
            <person name="Bowler C."/>
            <person name="Brownlee C."/>
            <person name="Cock J.M."/>
            <person name="Elias M."/>
            <person name="Gladyshev V.N."/>
            <person name="Groth M."/>
            <person name="Guda C."/>
            <person name="Hadaegh A."/>
            <person name="Iglesias-Rodriguez M.D."/>
            <person name="Jenkins J."/>
            <person name="Jones B.M."/>
            <person name="Lawson T."/>
            <person name="Leese F."/>
            <person name="Lindquist E."/>
            <person name="Lobanov A."/>
            <person name="Lomsadze A."/>
            <person name="Malik S.B."/>
            <person name="Marsh M.E."/>
            <person name="Mackinder L."/>
            <person name="Mock T."/>
            <person name="Mueller-Roeber B."/>
            <person name="Pagarete A."/>
            <person name="Parker M."/>
            <person name="Probert I."/>
            <person name="Quesneville H."/>
            <person name="Raines C."/>
            <person name="Rensing S.A."/>
            <person name="Riano-Pachon D.M."/>
            <person name="Richier S."/>
            <person name="Rokitta S."/>
            <person name="Shiraiwa Y."/>
            <person name="Soanes D.M."/>
            <person name="van der Giezen M."/>
            <person name="Wahlund T.M."/>
            <person name="Williams B."/>
            <person name="Wilson W."/>
            <person name="Wolfe G."/>
            <person name="Wurch L.L."/>
        </authorList>
    </citation>
    <scope>NUCLEOTIDE SEQUENCE</scope>
</reference>
<keyword evidence="2" id="KW-0547">Nucleotide-binding</keyword>
<dbReference type="InterPro" id="IPR014001">
    <property type="entry name" value="Helicase_ATP-bd"/>
</dbReference>